<dbReference type="AlphaFoldDB" id="A0A8S1FBU9"/>
<accession>A0A8S1FBU9</accession>
<dbReference type="SUPFAM" id="SSF55729">
    <property type="entry name" value="Acyl-CoA N-acyltransferases (Nat)"/>
    <property type="match status" value="1"/>
</dbReference>
<comment type="similarity">
    <text evidence="2 6">Belongs to the acetyltransferase family. GNA1 subfamily.</text>
</comment>
<dbReference type="OrthoDB" id="10039976at2759"/>
<evidence type="ECO:0000256" key="1">
    <source>
        <dbReference type="ARBA" id="ARBA00004832"/>
    </source>
</evidence>
<dbReference type="PROSITE" id="PS51186">
    <property type="entry name" value="GNAT"/>
    <property type="match status" value="1"/>
</dbReference>
<organism evidence="8 9">
    <name type="scientific">Caenorhabditis bovis</name>
    <dbReference type="NCBI Taxonomy" id="2654633"/>
    <lineage>
        <taxon>Eukaryota</taxon>
        <taxon>Metazoa</taxon>
        <taxon>Ecdysozoa</taxon>
        <taxon>Nematoda</taxon>
        <taxon>Chromadorea</taxon>
        <taxon>Rhabditida</taxon>
        <taxon>Rhabditina</taxon>
        <taxon>Rhabditomorpha</taxon>
        <taxon>Rhabditoidea</taxon>
        <taxon>Rhabditidae</taxon>
        <taxon>Peloderinae</taxon>
        <taxon>Caenorhabditis</taxon>
    </lineage>
</organism>
<comment type="catalytic activity">
    <reaction evidence="5 6">
        <text>D-glucosamine 6-phosphate + acetyl-CoA = N-acetyl-D-glucosamine 6-phosphate + CoA + H(+)</text>
        <dbReference type="Rhea" id="RHEA:10292"/>
        <dbReference type="ChEBI" id="CHEBI:15378"/>
        <dbReference type="ChEBI" id="CHEBI:57287"/>
        <dbReference type="ChEBI" id="CHEBI:57288"/>
        <dbReference type="ChEBI" id="CHEBI:57513"/>
        <dbReference type="ChEBI" id="CHEBI:58725"/>
        <dbReference type="EC" id="2.3.1.4"/>
    </reaction>
</comment>
<dbReference type="Gene3D" id="3.40.630.30">
    <property type="match status" value="1"/>
</dbReference>
<sequence length="168" mass="19111">MLSSTALFDEILLPKGIADVPLGLKIRPLEVDDYEKGYLELLEQLTTVGKISKDKFMKRFESMQKANSYYIVVIEDIELSQIIATATLLIEFKFIHGAGTRGRIEDVVVDQKMRGQKLGALLNKVLVDIAEKLGVYKLSLECIDGLIPFYEQFGYKKDVNFLVQRFEN</sequence>
<keyword evidence="4 6" id="KW-0012">Acyltransferase</keyword>
<dbReference type="InterPro" id="IPR000182">
    <property type="entry name" value="GNAT_dom"/>
</dbReference>
<evidence type="ECO:0000256" key="6">
    <source>
        <dbReference type="RuleBase" id="RU365086"/>
    </source>
</evidence>
<dbReference type="PANTHER" id="PTHR13355">
    <property type="entry name" value="GLUCOSAMINE 6-PHOSPHATE N-ACETYLTRANSFERASE"/>
    <property type="match status" value="1"/>
</dbReference>
<comment type="caution">
    <text evidence="8">The sequence shown here is derived from an EMBL/GenBank/DDBJ whole genome shotgun (WGS) entry which is preliminary data.</text>
</comment>
<dbReference type="EC" id="2.3.1.4" evidence="6"/>
<evidence type="ECO:0000256" key="5">
    <source>
        <dbReference type="ARBA" id="ARBA00048964"/>
    </source>
</evidence>
<dbReference type="EMBL" id="CADEPM010000009">
    <property type="protein sequence ID" value="CAB3409667.1"/>
    <property type="molecule type" value="Genomic_DNA"/>
</dbReference>
<dbReference type="GO" id="GO:0006048">
    <property type="term" value="P:UDP-N-acetylglucosamine biosynthetic process"/>
    <property type="evidence" value="ECO:0007669"/>
    <property type="project" value="UniProtKB-UniRule"/>
</dbReference>
<evidence type="ECO:0000256" key="4">
    <source>
        <dbReference type="ARBA" id="ARBA00023315"/>
    </source>
</evidence>
<dbReference type="Pfam" id="PF00583">
    <property type="entry name" value="Acetyltransf_1"/>
    <property type="match status" value="1"/>
</dbReference>
<feature type="domain" description="N-acetyltransferase" evidence="7">
    <location>
        <begin position="24"/>
        <end position="168"/>
    </location>
</feature>
<gene>
    <name evidence="8" type="ORF">CBOVIS_LOCUS11293</name>
</gene>
<evidence type="ECO:0000256" key="2">
    <source>
        <dbReference type="ARBA" id="ARBA00006048"/>
    </source>
</evidence>
<dbReference type="GO" id="GO:0004343">
    <property type="term" value="F:glucosamine 6-phosphate N-acetyltransferase activity"/>
    <property type="evidence" value="ECO:0007669"/>
    <property type="project" value="UniProtKB-UniRule"/>
</dbReference>
<evidence type="ECO:0000313" key="8">
    <source>
        <dbReference type="EMBL" id="CAB3409667.1"/>
    </source>
</evidence>
<dbReference type="PANTHER" id="PTHR13355:SF11">
    <property type="entry name" value="GLUCOSAMINE 6-PHOSPHATE N-ACETYLTRANSFERASE"/>
    <property type="match status" value="1"/>
</dbReference>
<reference evidence="8 9" key="1">
    <citation type="submission" date="2020-04" db="EMBL/GenBank/DDBJ databases">
        <authorList>
            <person name="Laetsch R D."/>
            <person name="Stevens L."/>
            <person name="Kumar S."/>
            <person name="Blaxter L. M."/>
        </authorList>
    </citation>
    <scope>NUCLEOTIDE SEQUENCE [LARGE SCALE GENOMIC DNA]</scope>
</reference>
<keyword evidence="9" id="KW-1185">Reference proteome</keyword>
<evidence type="ECO:0000256" key="3">
    <source>
        <dbReference type="ARBA" id="ARBA00022679"/>
    </source>
</evidence>
<evidence type="ECO:0000259" key="7">
    <source>
        <dbReference type="PROSITE" id="PS51186"/>
    </source>
</evidence>
<dbReference type="FunFam" id="3.40.630.30:FF:000043">
    <property type="entry name" value="Glucosamine 6-phosphate N-acetyltransferase"/>
    <property type="match status" value="1"/>
</dbReference>
<evidence type="ECO:0000313" key="9">
    <source>
        <dbReference type="Proteomes" id="UP000494206"/>
    </source>
</evidence>
<dbReference type="InterPro" id="IPR016181">
    <property type="entry name" value="Acyl_CoA_acyltransferase"/>
</dbReference>
<protein>
    <recommendedName>
        <fullName evidence="6">Glucosamine 6-phosphate N-acetyltransferase</fullName>
        <ecNumber evidence="6">2.3.1.4</ecNumber>
    </recommendedName>
</protein>
<proteinExistence type="inferred from homology"/>
<keyword evidence="3 6" id="KW-0808">Transferase</keyword>
<comment type="pathway">
    <text evidence="1 6">Nucleotide-sugar biosynthesis; UDP-N-acetyl-alpha-D-glucosamine biosynthesis; N-acetyl-alpha-D-glucosamine 1-phosphate from alpha-D-glucosamine 6-phosphate (route I): step 1/2.</text>
</comment>
<name>A0A8S1FBU9_9PELO</name>
<dbReference type="InterPro" id="IPR039143">
    <property type="entry name" value="GNPNAT1-like"/>
</dbReference>
<dbReference type="Proteomes" id="UP000494206">
    <property type="component" value="Unassembled WGS sequence"/>
</dbReference>